<keyword evidence="3" id="KW-0560">Oxidoreductase</keyword>
<sequence>MEYVTVQGVEVPKLGLGTWRLTGDDCRSAVETALELGYRHVDTAQAYGNERQVGAAIASSDVDREDVFLTSKLKGGNRDYDGVLRSTDESLAKLRTDHLDLLLIHWPNRRVPTRETLDAMAELVENGSVKHVGVSNFKREALAEARDYADVPIFTDQVQFHPYWDQTDLLDYCDIHDVLLTAYSPLGHGGVLRDPVLAEVGEEYDKSPAQVALRWVTQHEPVATIPKATSREHLEANLEVFDFELTDEEMERIRQPSKLRTLSGVVRSRSPL</sequence>
<dbReference type="InterPro" id="IPR036812">
    <property type="entry name" value="NAD(P)_OxRdtase_dom_sf"/>
</dbReference>
<dbReference type="RefSeq" id="WP_247418464.1">
    <property type="nucleotide sequence ID" value="NZ_JALLGW010000001.1"/>
</dbReference>
<name>A0ABD5RQU8_9EURY</name>
<comment type="caution">
    <text evidence="5">The sequence shown here is derived from an EMBL/GenBank/DDBJ whole genome shotgun (WGS) entry which is preliminary data.</text>
</comment>
<keyword evidence="6" id="KW-1185">Reference proteome</keyword>
<dbReference type="GO" id="GO:0016616">
    <property type="term" value="F:oxidoreductase activity, acting on the CH-OH group of donors, NAD or NADP as acceptor"/>
    <property type="evidence" value="ECO:0007669"/>
    <property type="project" value="UniProtKB-ARBA"/>
</dbReference>
<dbReference type="PANTHER" id="PTHR43827">
    <property type="entry name" value="2,5-DIKETO-D-GLUCONIC ACID REDUCTASE"/>
    <property type="match status" value="1"/>
</dbReference>
<dbReference type="Pfam" id="PF00248">
    <property type="entry name" value="Aldo_ket_red"/>
    <property type="match status" value="1"/>
</dbReference>
<keyword evidence="2" id="KW-0521">NADP</keyword>
<evidence type="ECO:0000259" key="4">
    <source>
        <dbReference type="Pfam" id="PF00248"/>
    </source>
</evidence>
<dbReference type="FunFam" id="3.20.20.100:FF:000002">
    <property type="entry name" value="2,5-diketo-D-gluconic acid reductase A"/>
    <property type="match status" value="1"/>
</dbReference>
<dbReference type="EMBL" id="JBHSQH010000001">
    <property type="protein sequence ID" value="MFC5972495.1"/>
    <property type="molecule type" value="Genomic_DNA"/>
</dbReference>
<dbReference type="AlphaFoldDB" id="A0ABD5RQU8"/>
<dbReference type="PROSITE" id="PS00062">
    <property type="entry name" value="ALDOKETO_REDUCTASE_2"/>
    <property type="match status" value="1"/>
</dbReference>
<evidence type="ECO:0000256" key="2">
    <source>
        <dbReference type="ARBA" id="ARBA00022857"/>
    </source>
</evidence>
<gene>
    <name evidence="5" type="ORF">ACFPYI_14240</name>
</gene>
<evidence type="ECO:0000256" key="1">
    <source>
        <dbReference type="ARBA" id="ARBA00007905"/>
    </source>
</evidence>
<dbReference type="InterPro" id="IPR023210">
    <property type="entry name" value="NADP_OxRdtase_dom"/>
</dbReference>
<organism evidence="5 6">
    <name type="scientific">Halomarina salina</name>
    <dbReference type="NCBI Taxonomy" id="1872699"/>
    <lineage>
        <taxon>Archaea</taxon>
        <taxon>Methanobacteriati</taxon>
        <taxon>Methanobacteriota</taxon>
        <taxon>Stenosarchaea group</taxon>
        <taxon>Halobacteria</taxon>
        <taxon>Halobacteriales</taxon>
        <taxon>Natronomonadaceae</taxon>
        <taxon>Halomarina</taxon>
    </lineage>
</organism>
<evidence type="ECO:0000256" key="3">
    <source>
        <dbReference type="ARBA" id="ARBA00023002"/>
    </source>
</evidence>
<dbReference type="PROSITE" id="PS00798">
    <property type="entry name" value="ALDOKETO_REDUCTASE_1"/>
    <property type="match status" value="1"/>
</dbReference>
<dbReference type="PIRSF" id="PIRSF000097">
    <property type="entry name" value="AKR"/>
    <property type="match status" value="1"/>
</dbReference>
<accession>A0ABD5RQU8</accession>
<protein>
    <submittedName>
        <fullName evidence="5">Aldo/keto reductase</fullName>
    </submittedName>
</protein>
<dbReference type="InterPro" id="IPR018170">
    <property type="entry name" value="Aldo/ket_reductase_CS"/>
</dbReference>
<proteinExistence type="inferred from homology"/>
<dbReference type="SUPFAM" id="SSF51430">
    <property type="entry name" value="NAD(P)-linked oxidoreductase"/>
    <property type="match status" value="1"/>
</dbReference>
<comment type="similarity">
    <text evidence="1">Belongs to the aldo/keto reductase family.</text>
</comment>
<dbReference type="Proteomes" id="UP001596099">
    <property type="component" value="Unassembled WGS sequence"/>
</dbReference>
<evidence type="ECO:0000313" key="5">
    <source>
        <dbReference type="EMBL" id="MFC5972495.1"/>
    </source>
</evidence>
<evidence type="ECO:0000313" key="6">
    <source>
        <dbReference type="Proteomes" id="UP001596099"/>
    </source>
</evidence>
<dbReference type="PANTHER" id="PTHR43827:SF3">
    <property type="entry name" value="NADP-DEPENDENT OXIDOREDUCTASE DOMAIN-CONTAINING PROTEIN"/>
    <property type="match status" value="1"/>
</dbReference>
<dbReference type="PRINTS" id="PR00069">
    <property type="entry name" value="ALDKETRDTASE"/>
</dbReference>
<feature type="domain" description="NADP-dependent oxidoreductase" evidence="4">
    <location>
        <begin position="13"/>
        <end position="255"/>
    </location>
</feature>
<dbReference type="InterPro" id="IPR020471">
    <property type="entry name" value="AKR"/>
</dbReference>
<dbReference type="Gene3D" id="3.20.20.100">
    <property type="entry name" value="NADP-dependent oxidoreductase domain"/>
    <property type="match status" value="1"/>
</dbReference>
<reference evidence="5 6" key="1">
    <citation type="journal article" date="2019" name="Int. J. Syst. Evol. Microbiol.">
        <title>The Global Catalogue of Microorganisms (GCM) 10K type strain sequencing project: providing services to taxonomists for standard genome sequencing and annotation.</title>
        <authorList>
            <consortium name="The Broad Institute Genomics Platform"/>
            <consortium name="The Broad Institute Genome Sequencing Center for Infectious Disease"/>
            <person name="Wu L."/>
            <person name="Ma J."/>
        </authorList>
    </citation>
    <scope>NUCLEOTIDE SEQUENCE [LARGE SCALE GENOMIC DNA]</scope>
    <source>
        <strain evidence="5 6">CGMCC 1.12543</strain>
    </source>
</reference>